<evidence type="ECO:0000256" key="1">
    <source>
        <dbReference type="SAM" id="MobiDB-lite"/>
    </source>
</evidence>
<gene>
    <name evidence="3" type="ORF">M409DRAFT_25452</name>
</gene>
<dbReference type="GeneID" id="54560969"/>
<feature type="region of interest" description="Disordered" evidence="1">
    <location>
        <begin position="1"/>
        <end position="25"/>
    </location>
</feature>
<name>A0A6A6CAQ7_ZASCE</name>
<keyword evidence="4" id="KW-1185">Reference proteome</keyword>
<dbReference type="EMBL" id="ML993605">
    <property type="protein sequence ID" value="KAF2164105.1"/>
    <property type="molecule type" value="Genomic_DNA"/>
</dbReference>
<dbReference type="SMART" id="SM00450">
    <property type="entry name" value="RHOD"/>
    <property type="match status" value="1"/>
</dbReference>
<dbReference type="RefSeq" id="XP_033664994.1">
    <property type="nucleotide sequence ID" value="XM_033807697.1"/>
</dbReference>
<proteinExistence type="predicted"/>
<dbReference type="PROSITE" id="PS50206">
    <property type="entry name" value="RHODANESE_3"/>
    <property type="match status" value="1"/>
</dbReference>
<evidence type="ECO:0000259" key="2">
    <source>
        <dbReference type="PROSITE" id="PS50206"/>
    </source>
</evidence>
<protein>
    <recommendedName>
        <fullName evidence="2">Rhodanese domain-containing protein</fullName>
    </recommendedName>
</protein>
<dbReference type="AlphaFoldDB" id="A0A6A6CAQ7"/>
<evidence type="ECO:0000313" key="3">
    <source>
        <dbReference type="EMBL" id="KAF2164105.1"/>
    </source>
</evidence>
<sequence>MATSNTTEAPPTQEQEPPWHASFPTPSLTPDIFPARRALTLLTLKIASLLLVDVRRTDYTGGSIRGSLNIPAQGFYWNRGALYELAYKADMEWVVFTCGSSKEGGRAWRCAGWFLEHVRHTVGDEDMQVFVLEGGVKGWVGGGEVYRGLMDGFVEGEWGDVLEKEAQEKMVEGGDGGKVEVQAGAVQEKEGGESSTNAVGGTTEVKEKVWATEAFFDD</sequence>
<dbReference type="Gene3D" id="3.40.250.10">
    <property type="entry name" value="Rhodanese-like domain"/>
    <property type="match status" value="1"/>
</dbReference>
<dbReference type="OrthoDB" id="8300214at2759"/>
<feature type="compositionally biased region" description="Low complexity" evidence="1">
    <location>
        <begin position="1"/>
        <end position="18"/>
    </location>
</feature>
<dbReference type="Pfam" id="PF00581">
    <property type="entry name" value="Rhodanese"/>
    <property type="match status" value="1"/>
</dbReference>
<organism evidence="3 4">
    <name type="scientific">Zasmidium cellare ATCC 36951</name>
    <dbReference type="NCBI Taxonomy" id="1080233"/>
    <lineage>
        <taxon>Eukaryota</taxon>
        <taxon>Fungi</taxon>
        <taxon>Dikarya</taxon>
        <taxon>Ascomycota</taxon>
        <taxon>Pezizomycotina</taxon>
        <taxon>Dothideomycetes</taxon>
        <taxon>Dothideomycetidae</taxon>
        <taxon>Mycosphaerellales</taxon>
        <taxon>Mycosphaerellaceae</taxon>
        <taxon>Zasmidium</taxon>
    </lineage>
</organism>
<evidence type="ECO:0000313" key="4">
    <source>
        <dbReference type="Proteomes" id="UP000799537"/>
    </source>
</evidence>
<dbReference type="InterPro" id="IPR036873">
    <property type="entry name" value="Rhodanese-like_dom_sf"/>
</dbReference>
<dbReference type="InterPro" id="IPR001763">
    <property type="entry name" value="Rhodanese-like_dom"/>
</dbReference>
<dbReference type="SUPFAM" id="SSF52821">
    <property type="entry name" value="Rhodanese/Cell cycle control phosphatase"/>
    <property type="match status" value="1"/>
</dbReference>
<accession>A0A6A6CAQ7</accession>
<reference evidence="3" key="1">
    <citation type="journal article" date="2020" name="Stud. Mycol.">
        <title>101 Dothideomycetes genomes: a test case for predicting lifestyles and emergence of pathogens.</title>
        <authorList>
            <person name="Haridas S."/>
            <person name="Albert R."/>
            <person name="Binder M."/>
            <person name="Bloem J."/>
            <person name="Labutti K."/>
            <person name="Salamov A."/>
            <person name="Andreopoulos B."/>
            <person name="Baker S."/>
            <person name="Barry K."/>
            <person name="Bills G."/>
            <person name="Bluhm B."/>
            <person name="Cannon C."/>
            <person name="Castanera R."/>
            <person name="Culley D."/>
            <person name="Daum C."/>
            <person name="Ezra D."/>
            <person name="Gonzalez J."/>
            <person name="Henrissat B."/>
            <person name="Kuo A."/>
            <person name="Liang C."/>
            <person name="Lipzen A."/>
            <person name="Lutzoni F."/>
            <person name="Magnuson J."/>
            <person name="Mondo S."/>
            <person name="Nolan M."/>
            <person name="Ohm R."/>
            <person name="Pangilinan J."/>
            <person name="Park H.-J."/>
            <person name="Ramirez L."/>
            <person name="Alfaro M."/>
            <person name="Sun H."/>
            <person name="Tritt A."/>
            <person name="Yoshinaga Y."/>
            <person name="Zwiers L.-H."/>
            <person name="Turgeon B."/>
            <person name="Goodwin S."/>
            <person name="Spatafora J."/>
            <person name="Crous P."/>
            <person name="Grigoriev I."/>
        </authorList>
    </citation>
    <scope>NUCLEOTIDE SEQUENCE</scope>
    <source>
        <strain evidence="3">ATCC 36951</strain>
    </source>
</reference>
<dbReference type="Proteomes" id="UP000799537">
    <property type="component" value="Unassembled WGS sequence"/>
</dbReference>
<feature type="domain" description="Rhodanese" evidence="2">
    <location>
        <begin position="45"/>
        <end position="145"/>
    </location>
</feature>